<dbReference type="GeneID" id="96749736"/>
<keyword evidence="2" id="KW-1185">Reference proteome</keyword>
<dbReference type="Proteomes" id="UP000325598">
    <property type="component" value="Unassembled WGS sequence"/>
</dbReference>
<accession>A0A5J4L0D5</accession>
<gene>
    <name evidence="1" type="ORF">San01_03540</name>
</gene>
<name>A0A5J4L0D5_9ACTN</name>
<sequence length="56" mass="6705">MPFESIKWFPLHATERGYVAPCPPEPSLRQIAREDREYFNDRYDLDPDDYDDREAA</sequence>
<reference evidence="1 2" key="1">
    <citation type="submission" date="2019-10" db="EMBL/GenBank/DDBJ databases">
        <title>Whole genome shotgun sequence of Streptomyces angustmyceticus NBRC 3934.</title>
        <authorList>
            <person name="Hosoyama A."/>
            <person name="Ichikawa N."/>
            <person name="Kimura A."/>
            <person name="Kitahashi Y."/>
            <person name="Komaki H."/>
            <person name="Uohara A."/>
        </authorList>
    </citation>
    <scope>NUCLEOTIDE SEQUENCE [LARGE SCALE GENOMIC DNA]</scope>
    <source>
        <strain evidence="1 2">NBRC 3934</strain>
    </source>
</reference>
<dbReference type="EMBL" id="BLAG01000004">
    <property type="protein sequence ID" value="GES27867.1"/>
    <property type="molecule type" value="Genomic_DNA"/>
</dbReference>
<organism evidence="1 2">
    <name type="scientific">Streptomyces angustmyceticus</name>
    <dbReference type="NCBI Taxonomy" id="285578"/>
    <lineage>
        <taxon>Bacteria</taxon>
        <taxon>Bacillati</taxon>
        <taxon>Actinomycetota</taxon>
        <taxon>Actinomycetes</taxon>
        <taxon>Kitasatosporales</taxon>
        <taxon>Streptomycetaceae</taxon>
        <taxon>Streptomyces</taxon>
    </lineage>
</organism>
<comment type="caution">
    <text evidence="1">The sequence shown here is derived from an EMBL/GenBank/DDBJ whole genome shotgun (WGS) entry which is preliminary data.</text>
</comment>
<dbReference type="RefSeq" id="WP_170314247.1">
    <property type="nucleotide sequence ID" value="NZ_BLAG01000004.1"/>
</dbReference>
<dbReference type="AlphaFoldDB" id="A0A5J4L0D5"/>
<protein>
    <submittedName>
        <fullName evidence="1">Uncharacterized protein</fullName>
    </submittedName>
</protein>
<evidence type="ECO:0000313" key="2">
    <source>
        <dbReference type="Proteomes" id="UP000325598"/>
    </source>
</evidence>
<evidence type="ECO:0000313" key="1">
    <source>
        <dbReference type="EMBL" id="GES27867.1"/>
    </source>
</evidence>
<proteinExistence type="predicted"/>